<accession>A0A8E2VK53</accession>
<dbReference type="CDD" id="cd02440">
    <property type="entry name" value="AdoMet_MTases"/>
    <property type="match status" value="1"/>
</dbReference>
<dbReference type="Proteomes" id="UP000244037">
    <property type="component" value="Unassembled WGS sequence"/>
</dbReference>
<comment type="caution">
    <text evidence="1">The sequence shown here is derived from an EMBL/GenBank/DDBJ whole genome shotgun (WGS) entry which is preliminary data.</text>
</comment>
<dbReference type="AlphaFoldDB" id="A0A8E2VK53"/>
<keyword evidence="1" id="KW-0489">Methyltransferase</keyword>
<name>A0A8E2VK53_9RHOB</name>
<protein>
    <submittedName>
        <fullName evidence="1">Trans-aconitate 2-methyltransferase</fullName>
    </submittedName>
</protein>
<sequence>MSPHGFEDWNPGTYARFRGLRLRPALDLLAQVPELPEGDIVDLGCGSGAVAGALRMRFPLRTLTGVDSSPAMLDEARVPGLYDRLIEADAATWTPEAPVALIFSNALCHWLPDHAGLFARLAGALGPGGTLAVQMPRQFAAPSHALMREIAARRFPDRFDFSGWLPPVAEAAAYARMLAPLGTVSAWETSYVQRLDPAGEGHPVRRFTEATALRPFAAKLDGEDLAAFLTEYEAALDLAYPAGPDGSVLFPFTRVFFTLTV</sequence>
<gene>
    <name evidence="1" type="ORF">C8N38_105153</name>
</gene>
<dbReference type="GO" id="GO:0032259">
    <property type="term" value="P:methylation"/>
    <property type="evidence" value="ECO:0007669"/>
    <property type="project" value="UniProtKB-KW"/>
</dbReference>
<organism evidence="1 2">
    <name type="scientific">Rhodovulum kholense</name>
    <dbReference type="NCBI Taxonomy" id="453584"/>
    <lineage>
        <taxon>Bacteria</taxon>
        <taxon>Pseudomonadati</taxon>
        <taxon>Pseudomonadota</taxon>
        <taxon>Alphaproteobacteria</taxon>
        <taxon>Rhodobacterales</taxon>
        <taxon>Paracoccaceae</taxon>
        <taxon>Rhodovulum</taxon>
    </lineage>
</organism>
<dbReference type="SUPFAM" id="SSF53335">
    <property type="entry name" value="S-adenosyl-L-methionine-dependent methyltransferases"/>
    <property type="match status" value="1"/>
</dbReference>
<keyword evidence="2" id="KW-1185">Reference proteome</keyword>
<dbReference type="Gene3D" id="1.10.150.290">
    <property type="entry name" value="S-adenosyl-L-methionine-dependent methyltransferases"/>
    <property type="match status" value="1"/>
</dbReference>
<dbReference type="InterPro" id="IPR023149">
    <property type="entry name" value="Trans_acon_MeTrfase_C"/>
</dbReference>
<dbReference type="OrthoDB" id="9795085at2"/>
<dbReference type="GO" id="GO:0030798">
    <property type="term" value="F:trans-aconitate 2-methyltransferase activity"/>
    <property type="evidence" value="ECO:0007669"/>
    <property type="project" value="InterPro"/>
</dbReference>
<dbReference type="InterPro" id="IPR029063">
    <property type="entry name" value="SAM-dependent_MTases_sf"/>
</dbReference>
<keyword evidence="1" id="KW-0808">Transferase</keyword>
<evidence type="ECO:0000313" key="2">
    <source>
        <dbReference type="Proteomes" id="UP000244037"/>
    </source>
</evidence>
<dbReference type="EMBL" id="QAYC01000005">
    <property type="protein sequence ID" value="PTW50195.1"/>
    <property type="molecule type" value="Genomic_DNA"/>
</dbReference>
<dbReference type="PANTHER" id="PTHR43861:SF1">
    <property type="entry name" value="TRANS-ACONITATE 2-METHYLTRANSFERASE"/>
    <property type="match status" value="1"/>
</dbReference>
<dbReference type="PANTHER" id="PTHR43861">
    <property type="entry name" value="TRANS-ACONITATE 2-METHYLTRANSFERASE-RELATED"/>
    <property type="match status" value="1"/>
</dbReference>
<dbReference type="Gene3D" id="3.40.50.150">
    <property type="entry name" value="Vaccinia Virus protein VP39"/>
    <property type="match status" value="1"/>
</dbReference>
<reference evidence="1 2" key="1">
    <citation type="submission" date="2018-04" db="EMBL/GenBank/DDBJ databases">
        <title>Genomic Encyclopedia of Archaeal and Bacterial Type Strains, Phase II (KMG-II): from individual species to whole genera.</title>
        <authorList>
            <person name="Goeker M."/>
        </authorList>
    </citation>
    <scope>NUCLEOTIDE SEQUENCE [LARGE SCALE GENOMIC DNA]</scope>
    <source>
        <strain evidence="1 2">DSM 19783</strain>
    </source>
</reference>
<dbReference type="Pfam" id="PF13489">
    <property type="entry name" value="Methyltransf_23"/>
    <property type="match status" value="1"/>
</dbReference>
<proteinExistence type="predicted"/>
<evidence type="ECO:0000313" key="1">
    <source>
        <dbReference type="EMBL" id="PTW50195.1"/>
    </source>
</evidence>